<dbReference type="RefSeq" id="WP_024452066.1">
    <property type="nucleotide sequence ID" value="NZ_CCBB010000001.1"/>
</dbReference>
<dbReference type="EMBL" id="CCBB010000001">
    <property type="protein sequence ID" value="CDO06288.1"/>
    <property type="molecule type" value="Genomic_DNA"/>
</dbReference>
<gene>
    <name evidence="2" type="ORF">BN977_01071</name>
</gene>
<reference evidence="2" key="2">
    <citation type="submission" date="2014-03" db="EMBL/GenBank/DDBJ databases">
        <authorList>
            <person name="Urmite Genomes"/>
        </authorList>
    </citation>
    <scope>NUCLEOTIDE SEQUENCE</scope>
    <source>
        <strain evidence="2">DSM 44829</strain>
    </source>
</reference>
<feature type="transmembrane region" description="Helical" evidence="1">
    <location>
        <begin position="69"/>
        <end position="89"/>
    </location>
</feature>
<accession>W9ALD4</accession>
<reference evidence="2" key="1">
    <citation type="submission" date="2014-03" db="EMBL/GenBank/DDBJ databases">
        <title>Draft Genome Sequence of Mycobacterium cosmeticum DSM 44829.</title>
        <authorList>
            <person name="Croce O."/>
            <person name="Robert C."/>
            <person name="Raoult D."/>
            <person name="Drancourt M."/>
        </authorList>
    </citation>
    <scope>NUCLEOTIDE SEQUENCE [LARGE SCALE GENOMIC DNA]</scope>
    <source>
        <strain evidence="2">DSM 44829</strain>
    </source>
</reference>
<organism evidence="2 3">
    <name type="scientific">Mycolicibacterium cosmeticum</name>
    <dbReference type="NCBI Taxonomy" id="258533"/>
    <lineage>
        <taxon>Bacteria</taxon>
        <taxon>Bacillati</taxon>
        <taxon>Actinomycetota</taxon>
        <taxon>Actinomycetes</taxon>
        <taxon>Mycobacteriales</taxon>
        <taxon>Mycobacteriaceae</taxon>
        <taxon>Mycolicibacterium</taxon>
    </lineage>
</organism>
<protein>
    <submittedName>
        <fullName evidence="2">Membrane protein</fullName>
    </submittedName>
</protein>
<dbReference type="AlphaFoldDB" id="W9ALD4"/>
<comment type="caution">
    <text evidence="2">The sequence shown here is derived from an EMBL/GenBank/DDBJ whole genome shotgun (WGS) entry which is preliminary data.</text>
</comment>
<evidence type="ECO:0000256" key="1">
    <source>
        <dbReference type="SAM" id="Phobius"/>
    </source>
</evidence>
<evidence type="ECO:0000313" key="2">
    <source>
        <dbReference type="EMBL" id="CDO06288.1"/>
    </source>
</evidence>
<dbReference type="STRING" id="258533.BN977_01071"/>
<keyword evidence="1" id="KW-0472">Membrane</keyword>
<sequence length="101" mass="10713">MSSTGSSRTARLLGLIVAGIGLAHFIDPRSFMVMTRVAFPRNTQTYVYVNGGLETAIGLLLSRAHTRGAGVVALIAYGVYLVGNAARALGRRARLVARRPA</sequence>
<keyword evidence="3" id="KW-1185">Reference proteome</keyword>
<evidence type="ECO:0000313" key="3">
    <source>
        <dbReference type="Proteomes" id="UP000028870"/>
    </source>
</evidence>
<dbReference type="OrthoDB" id="3482508at2"/>
<keyword evidence="1" id="KW-0812">Transmembrane</keyword>
<dbReference type="eggNOG" id="COG4270">
    <property type="taxonomic scope" value="Bacteria"/>
</dbReference>
<keyword evidence="1" id="KW-1133">Transmembrane helix</keyword>
<dbReference type="Proteomes" id="UP000028870">
    <property type="component" value="Unassembled WGS sequence"/>
</dbReference>
<proteinExistence type="predicted"/>
<name>W9ALD4_MYCCO</name>